<dbReference type="RefSeq" id="WP_188497102.1">
    <property type="nucleotide sequence ID" value="NZ_BMFV01000011.1"/>
</dbReference>
<reference evidence="1" key="2">
    <citation type="submission" date="2020-09" db="EMBL/GenBank/DDBJ databases">
        <authorList>
            <person name="Sun Q."/>
            <person name="Zhou Y."/>
        </authorList>
    </citation>
    <scope>NUCLEOTIDE SEQUENCE</scope>
    <source>
        <strain evidence="1">CGMCC 1.12777</strain>
    </source>
</reference>
<gene>
    <name evidence="1" type="ORF">GCM10007096_18380</name>
</gene>
<evidence type="ECO:0000313" key="1">
    <source>
        <dbReference type="EMBL" id="GGH81054.1"/>
    </source>
</evidence>
<protein>
    <submittedName>
        <fullName evidence="1">Uncharacterized protein</fullName>
    </submittedName>
</protein>
<name>A0A8J2ZVX1_9BACL</name>
<dbReference type="Proteomes" id="UP000656813">
    <property type="component" value="Unassembled WGS sequence"/>
</dbReference>
<sequence>MFKCFSFFKRQAKDEHPLVSEDVFDQEYEGFEEDLEEYDEEKDLWM</sequence>
<comment type="caution">
    <text evidence="1">The sequence shown here is derived from an EMBL/GenBank/DDBJ whole genome shotgun (WGS) entry which is preliminary data.</text>
</comment>
<reference evidence="1" key="1">
    <citation type="journal article" date="2014" name="Int. J. Syst. Evol. Microbiol.">
        <title>Complete genome sequence of Corynebacterium casei LMG S-19264T (=DSM 44701T), isolated from a smear-ripened cheese.</title>
        <authorList>
            <consortium name="US DOE Joint Genome Institute (JGI-PGF)"/>
            <person name="Walter F."/>
            <person name="Albersmeier A."/>
            <person name="Kalinowski J."/>
            <person name="Ruckert C."/>
        </authorList>
    </citation>
    <scope>NUCLEOTIDE SEQUENCE</scope>
    <source>
        <strain evidence="1">CGMCC 1.12777</strain>
    </source>
</reference>
<dbReference type="AlphaFoldDB" id="A0A8J2ZVX1"/>
<proteinExistence type="predicted"/>
<accession>A0A8J2ZVX1</accession>
<keyword evidence="2" id="KW-1185">Reference proteome</keyword>
<organism evidence="1 2">
    <name type="scientific">Pullulanibacillus pueri</name>
    <dbReference type="NCBI Taxonomy" id="1437324"/>
    <lineage>
        <taxon>Bacteria</taxon>
        <taxon>Bacillati</taxon>
        <taxon>Bacillota</taxon>
        <taxon>Bacilli</taxon>
        <taxon>Bacillales</taxon>
        <taxon>Sporolactobacillaceae</taxon>
        <taxon>Pullulanibacillus</taxon>
    </lineage>
</organism>
<dbReference type="EMBL" id="BMFV01000011">
    <property type="protein sequence ID" value="GGH81054.1"/>
    <property type="molecule type" value="Genomic_DNA"/>
</dbReference>
<evidence type="ECO:0000313" key="2">
    <source>
        <dbReference type="Proteomes" id="UP000656813"/>
    </source>
</evidence>